<sequence>MEHHRPDYLVVGVRIHPSIRKILIYKFQSEISENKVYCIQSFSVASNAGSYRNMLTRLISNSEQSTMKQAQDAIFEKRHSLVAMYLTPISKTVHKATMKPKESFLGLGVCKC</sequence>
<evidence type="ECO:0000259" key="1">
    <source>
        <dbReference type="Pfam" id="PF02721"/>
    </source>
</evidence>
<proteinExistence type="predicted"/>
<reference evidence="2 3" key="1">
    <citation type="journal article" date="2023" name="Life. Sci Alliance">
        <title>Evolutionary insights into 3D genome organization and epigenetic landscape of Vigna mungo.</title>
        <authorList>
            <person name="Junaid A."/>
            <person name="Singh B."/>
            <person name="Bhatia S."/>
        </authorList>
    </citation>
    <scope>NUCLEOTIDE SEQUENCE [LARGE SCALE GENOMIC DNA]</scope>
    <source>
        <strain evidence="2">Urdbean</strain>
    </source>
</reference>
<dbReference type="Pfam" id="PF02721">
    <property type="entry name" value="DUF223"/>
    <property type="match status" value="1"/>
</dbReference>
<evidence type="ECO:0000313" key="3">
    <source>
        <dbReference type="Proteomes" id="UP001374535"/>
    </source>
</evidence>
<feature type="domain" description="Replication protein A 70 kDa DNA-binding subunit B/D first OB fold" evidence="1">
    <location>
        <begin position="11"/>
        <end position="53"/>
    </location>
</feature>
<dbReference type="InterPro" id="IPR003871">
    <property type="entry name" value="RFA1B/D_OB_1st"/>
</dbReference>
<dbReference type="AlphaFoldDB" id="A0AAQ3RH56"/>
<dbReference type="EMBL" id="CP144691">
    <property type="protein sequence ID" value="WVY92592.1"/>
    <property type="molecule type" value="Genomic_DNA"/>
</dbReference>
<accession>A0AAQ3RH56</accession>
<evidence type="ECO:0000313" key="2">
    <source>
        <dbReference type="EMBL" id="WVY92592.1"/>
    </source>
</evidence>
<organism evidence="2 3">
    <name type="scientific">Vigna mungo</name>
    <name type="common">Black gram</name>
    <name type="synonym">Phaseolus mungo</name>
    <dbReference type="NCBI Taxonomy" id="3915"/>
    <lineage>
        <taxon>Eukaryota</taxon>
        <taxon>Viridiplantae</taxon>
        <taxon>Streptophyta</taxon>
        <taxon>Embryophyta</taxon>
        <taxon>Tracheophyta</taxon>
        <taxon>Spermatophyta</taxon>
        <taxon>Magnoliopsida</taxon>
        <taxon>eudicotyledons</taxon>
        <taxon>Gunneridae</taxon>
        <taxon>Pentapetalae</taxon>
        <taxon>rosids</taxon>
        <taxon>fabids</taxon>
        <taxon>Fabales</taxon>
        <taxon>Fabaceae</taxon>
        <taxon>Papilionoideae</taxon>
        <taxon>50 kb inversion clade</taxon>
        <taxon>NPAAA clade</taxon>
        <taxon>indigoferoid/millettioid clade</taxon>
        <taxon>Phaseoleae</taxon>
        <taxon>Vigna</taxon>
    </lineage>
</organism>
<dbReference type="Proteomes" id="UP001374535">
    <property type="component" value="Chromosome 10"/>
</dbReference>
<keyword evidence="3" id="KW-1185">Reference proteome</keyword>
<protein>
    <recommendedName>
        <fullName evidence="1">Replication protein A 70 kDa DNA-binding subunit B/D first OB fold domain-containing protein</fullName>
    </recommendedName>
</protein>
<gene>
    <name evidence="2" type="ORF">V8G54_031680</name>
</gene>
<name>A0AAQ3RH56_VIGMU</name>